<dbReference type="Proteomes" id="UP001321760">
    <property type="component" value="Unassembled WGS sequence"/>
</dbReference>
<comment type="caution">
    <text evidence="2">The sequence shown here is derived from an EMBL/GenBank/DDBJ whole genome shotgun (WGS) entry which is preliminary data.</text>
</comment>
<evidence type="ECO:0000313" key="3">
    <source>
        <dbReference type="Proteomes" id="UP001321760"/>
    </source>
</evidence>
<sequence length="254" mass="28279">MRLRFHSPCLFAPHSARHSGTNLVSCRMAATRCRVRRDPARGRVLIGRWAGEGVRSVAMLRGAESETGPSDSRQQRPPPPRSLPPRRPRLERFCEGGRWKMPGNFCMSQHARLAFCSGDGAEAERGDFQREFAAVSQAEHHSVPADGAMSGELADPGFVINFFLTHPDPLGCISSISGVGSDFLPSGSDLCGRPRQWVPRRSEVAQSRAWQPKLGMLCWRCEKKSLYLPLDSAQHEHEQWDAESGCQLELRFDA</sequence>
<organism evidence="2 3">
    <name type="scientific">Podospora aff. communis PSN243</name>
    <dbReference type="NCBI Taxonomy" id="3040156"/>
    <lineage>
        <taxon>Eukaryota</taxon>
        <taxon>Fungi</taxon>
        <taxon>Dikarya</taxon>
        <taxon>Ascomycota</taxon>
        <taxon>Pezizomycotina</taxon>
        <taxon>Sordariomycetes</taxon>
        <taxon>Sordariomycetidae</taxon>
        <taxon>Sordariales</taxon>
        <taxon>Podosporaceae</taxon>
        <taxon>Podospora</taxon>
    </lineage>
</organism>
<proteinExistence type="predicted"/>
<reference evidence="2" key="1">
    <citation type="journal article" date="2023" name="Mol. Phylogenet. Evol.">
        <title>Genome-scale phylogeny and comparative genomics of the fungal order Sordariales.</title>
        <authorList>
            <person name="Hensen N."/>
            <person name="Bonometti L."/>
            <person name="Westerberg I."/>
            <person name="Brannstrom I.O."/>
            <person name="Guillou S."/>
            <person name="Cros-Aarteil S."/>
            <person name="Calhoun S."/>
            <person name="Haridas S."/>
            <person name="Kuo A."/>
            <person name="Mondo S."/>
            <person name="Pangilinan J."/>
            <person name="Riley R."/>
            <person name="LaButti K."/>
            <person name="Andreopoulos B."/>
            <person name="Lipzen A."/>
            <person name="Chen C."/>
            <person name="Yan M."/>
            <person name="Daum C."/>
            <person name="Ng V."/>
            <person name="Clum A."/>
            <person name="Steindorff A."/>
            <person name="Ohm R.A."/>
            <person name="Martin F."/>
            <person name="Silar P."/>
            <person name="Natvig D.O."/>
            <person name="Lalanne C."/>
            <person name="Gautier V."/>
            <person name="Ament-Velasquez S.L."/>
            <person name="Kruys A."/>
            <person name="Hutchinson M.I."/>
            <person name="Powell A.J."/>
            <person name="Barry K."/>
            <person name="Miller A.N."/>
            <person name="Grigoriev I.V."/>
            <person name="Debuchy R."/>
            <person name="Gladieux P."/>
            <person name="Hiltunen Thoren M."/>
            <person name="Johannesson H."/>
        </authorList>
    </citation>
    <scope>NUCLEOTIDE SEQUENCE</scope>
    <source>
        <strain evidence="2">PSN243</strain>
    </source>
</reference>
<feature type="region of interest" description="Disordered" evidence="1">
    <location>
        <begin position="62"/>
        <end position="89"/>
    </location>
</feature>
<name>A0AAV9GCK3_9PEZI</name>
<evidence type="ECO:0000313" key="2">
    <source>
        <dbReference type="EMBL" id="KAK4445617.1"/>
    </source>
</evidence>
<keyword evidence="3" id="KW-1185">Reference proteome</keyword>
<reference evidence="2" key="2">
    <citation type="submission" date="2023-05" db="EMBL/GenBank/DDBJ databases">
        <authorList>
            <consortium name="Lawrence Berkeley National Laboratory"/>
            <person name="Steindorff A."/>
            <person name="Hensen N."/>
            <person name="Bonometti L."/>
            <person name="Westerberg I."/>
            <person name="Brannstrom I.O."/>
            <person name="Guillou S."/>
            <person name="Cros-Aarteil S."/>
            <person name="Calhoun S."/>
            <person name="Haridas S."/>
            <person name="Kuo A."/>
            <person name="Mondo S."/>
            <person name="Pangilinan J."/>
            <person name="Riley R."/>
            <person name="Labutti K."/>
            <person name="Andreopoulos B."/>
            <person name="Lipzen A."/>
            <person name="Chen C."/>
            <person name="Yanf M."/>
            <person name="Daum C."/>
            <person name="Ng V."/>
            <person name="Clum A."/>
            <person name="Ohm R."/>
            <person name="Martin F."/>
            <person name="Silar P."/>
            <person name="Natvig D."/>
            <person name="Lalanne C."/>
            <person name="Gautier V."/>
            <person name="Ament-Velasquez S.L."/>
            <person name="Kruys A."/>
            <person name="Hutchinson M.I."/>
            <person name="Powell A.J."/>
            <person name="Barry K."/>
            <person name="Miller A.N."/>
            <person name="Grigoriev I.V."/>
            <person name="Debuchy R."/>
            <person name="Gladieux P."/>
            <person name="Thoren M.H."/>
            <person name="Johannesson H."/>
        </authorList>
    </citation>
    <scope>NUCLEOTIDE SEQUENCE</scope>
    <source>
        <strain evidence="2">PSN243</strain>
    </source>
</reference>
<accession>A0AAV9GCK3</accession>
<protein>
    <submittedName>
        <fullName evidence="2">Uncharacterized protein</fullName>
    </submittedName>
</protein>
<dbReference type="AlphaFoldDB" id="A0AAV9GCK3"/>
<evidence type="ECO:0000256" key="1">
    <source>
        <dbReference type="SAM" id="MobiDB-lite"/>
    </source>
</evidence>
<gene>
    <name evidence="2" type="ORF">QBC34DRAFT_163760</name>
</gene>
<dbReference type="EMBL" id="MU865964">
    <property type="protein sequence ID" value="KAK4445617.1"/>
    <property type="molecule type" value="Genomic_DNA"/>
</dbReference>